<dbReference type="Gene3D" id="3.40.50.2300">
    <property type="match status" value="1"/>
</dbReference>
<dbReference type="Gene3D" id="1.10.10.60">
    <property type="entry name" value="Homeodomain-like"/>
    <property type="match status" value="2"/>
</dbReference>
<dbReference type="PANTHER" id="PTHR42713:SF3">
    <property type="entry name" value="TRANSCRIPTIONAL REGULATORY PROTEIN HPTR"/>
    <property type="match status" value="1"/>
</dbReference>
<dbReference type="Pfam" id="PF00072">
    <property type="entry name" value="Response_reg"/>
    <property type="match status" value="1"/>
</dbReference>
<evidence type="ECO:0000259" key="9">
    <source>
        <dbReference type="PROSITE" id="PS01124"/>
    </source>
</evidence>
<dbReference type="SMART" id="SM00448">
    <property type="entry name" value="REC"/>
    <property type="match status" value="1"/>
</dbReference>
<feature type="domain" description="Response regulatory" evidence="10">
    <location>
        <begin position="3"/>
        <end position="120"/>
    </location>
</feature>
<dbReference type="Proteomes" id="UP001649230">
    <property type="component" value="Chromosome"/>
</dbReference>
<dbReference type="PROSITE" id="PS50110">
    <property type="entry name" value="RESPONSE_REGULATORY"/>
    <property type="match status" value="1"/>
</dbReference>
<keyword evidence="7" id="KW-0804">Transcription</keyword>
<dbReference type="InterPro" id="IPR011006">
    <property type="entry name" value="CheY-like_superfamily"/>
</dbReference>
<dbReference type="CDD" id="cd17536">
    <property type="entry name" value="REC_YesN-like"/>
    <property type="match status" value="1"/>
</dbReference>
<organism evidence="11 12">
    <name type="scientific">Paenibacillus hexagrammi</name>
    <dbReference type="NCBI Taxonomy" id="2908839"/>
    <lineage>
        <taxon>Bacteria</taxon>
        <taxon>Bacillati</taxon>
        <taxon>Bacillota</taxon>
        <taxon>Bacilli</taxon>
        <taxon>Bacillales</taxon>
        <taxon>Paenibacillaceae</taxon>
        <taxon>Paenibacillus</taxon>
    </lineage>
</organism>
<comment type="subcellular location">
    <subcellularLocation>
        <location evidence="1">Cytoplasm</location>
    </subcellularLocation>
</comment>
<keyword evidence="5" id="KW-0805">Transcription regulation</keyword>
<keyword evidence="4" id="KW-0902">Two-component regulatory system</keyword>
<evidence type="ECO:0000256" key="7">
    <source>
        <dbReference type="ARBA" id="ARBA00023163"/>
    </source>
</evidence>
<dbReference type="InterPro" id="IPR051552">
    <property type="entry name" value="HptR"/>
</dbReference>
<keyword evidence="3 8" id="KW-0597">Phosphoprotein</keyword>
<dbReference type="PANTHER" id="PTHR42713">
    <property type="entry name" value="HISTIDINE KINASE-RELATED"/>
    <property type="match status" value="1"/>
</dbReference>
<dbReference type="SMART" id="SM00342">
    <property type="entry name" value="HTH_ARAC"/>
    <property type="match status" value="1"/>
</dbReference>
<dbReference type="SUPFAM" id="SSF52172">
    <property type="entry name" value="CheY-like"/>
    <property type="match status" value="1"/>
</dbReference>
<evidence type="ECO:0000256" key="2">
    <source>
        <dbReference type="ARBA" id="ARBA00022490"/>
    </source>
</evidence>
<feature type="modified residue" description="4-aspartylphosphate" evidence="8">
    <location>
        <position position="55"/>
    </location>
</feature>
<dbReference type="Pfam" id="PF12833">
    <property type="entry name" value="HTH_18"/>
    <property type="match status" value="1"/>
</dbReference>
<evidence type="ECO:0000256" key="3">
    <source>
        <dbReference type="ARBA" id="ARBA00022553"/>
    </source>
</evidence>
<sequence>MITAVLADDEPIIIKGLKKLIPWEELGIRIVGEAWTGKGLMELIEREKPSLVITDISMPDGSGIDVLKEITSRGLRSKVLFISAYQEFSYAKDALALGAVDYLVKPIEKGLLLSAVDKAITLLKEESEGIQYKTKLAVYEHKDRKTQLEELFDRLLDGDVRMEEAEDKLRSLDSGCTYSHYTVMLLEPEQSGENSRWGEHEKRLLLFAIGNMAEELMCADAAGIILRKGERLCAVVNHHGNYAVQALAANIIHNVQLFLKITLSVGIGKTATGLEAIKESYRTACEAMGLVFFKGGRAHSWSDIQVKSEVSERDLSDARQQVFQALVTKERALVESRLFELLANIRDFSGGSRDKAVMACYSTLLEWSVGLEEIGIPLVEEGQELKSHLTVMHNANRYEELEQYLQDLTEGLLRRLESGGVGKEAQQLLTVKEYMERCYMDNITLEGAASKIFMNPYYFSTFFKKHTQMNFKQYLTEVRMKQAVKLLLQTDLMVYEIAEQVGDNNARQFSDMFKKYYGKLPQEYKMQSGDK</sequence>
<dbReference type="Pfam" id="PF17853">
    <property type="entry name" value="GGDEF_2"/>
    <property type="match status" value="1"/>
</dbReference>
<gene>
    <name evidence="11" type="ORF">L0M14_16460</name>
</gene>
<evidence type="ECO:0000256" key="5">
    <source>
        <dbReference type="ARBA" id="ARBA00023015"/>
    </source>
</evidence>
<dbReference type="InterPro" id="IPR041522">
    <property type="entry name" value="CdaR_GGDEF"/>
</dbReference>
<accession>A0ABY3SE77</accession>
<feature type="domain" description="HTH araC/xylS-type" evidence="9">
    <location>
        <begin position="429"/>
        <end position="527"/>
    </location>
</feature>
<dbReference type="InterPro" id="IPR018060">
    <property type="entry name" value="HTH_AraC"/>
</dbReference>
<evidence type="ECO:0000256" key="1">
    <source>
        <dbReference type="ARBA" id="ARBA00004496"/>
    </source>
</evidence>
<protein>
    <submittedName>
        <fullName evidence="11">Response regulator</fullName>
    </submittedName>
</protein>
<evidence type="ECO:0000256" key="4">
    <source>
        <dbReference type="ARBA" id="ARBA00023012"/>
    </source>
</evidence>
<keyword evidence="12" id="KW-1185">Reference proteome</keyword>
<dbReference type="EMBL" id="CP090978">
    <property type="protein sequence ID" value="UJF31420.1"/>
    <property type="molecule type" value="Genomic_DNA"/>
</dbReference>
<dbReference type="InterPro" id="IPR001789">
    <property type="entry name" value="Sig_transdc_resp-reg_receiver"/>
</dbReference>
<evidence type="ECO:0000256" key="6">
    <source>
        <dbReference type="ARBA" id="ARBA00023125"/>
    </source>
</evidence>
<dbReference type="InterPro" id="IPR009057">
    <property type="entry name" value="Homeodomain-like_sf"/>
</dbReference>
<dbReference type="SUPFAM" id="SSF46689">
    <property type="entry name" value="Homeodomain-like"/>
    <property type="match status" value="2"/>
</dbReference>
<name>A0ABY3SE77_9BACL</name>
<dbReference type="RefSeq" id="WP_235117766.1">
    <property type="nucleotide sequence ID" value="NZ_CP090978.1"/>
</dbReference>
<keyword evidence="2" id="KW-0963">Cytoplasm</keyword>
<evidence type="ECO:0000259" key="10">
    <source>
        <dbReference type="PROSITE" id="PS50110"/>
    </source>
</evidence>
<evidence type="ECO:0000313" key="12">
    <source>
        <dbReference type="Proteomes" id="UP001649230"/>
    </source>
</evidence>
<reference evidence="11 12" key="1">
    <citation type="journal article" date="2024" name="Int. J. Syst. Evol. Microbiol.">
        <title>Paenibacillus hexagrammi sp. nov., a novel bacterium isolated from the gut content of Hexagrammos agrammus.</title>
        <authorList>
            <person name="Jung H.K."/>
            <person name="Kim D.G."/>
            <person name="Zin H."/>
            <person name="Park J."/>
            <person name="Jung H."/>
            <person name="Kim Y.O."/>
            <person name="Kong H.J."/>
            <person name="Kim J.W."/>
            <person name="Kim Y.S."/>
        </authorList>
    </citation>
    <scope>NUCLEOTIDE SEQUENCE [LARGE SCALE GENOMIC DNA]</scope>
    <source>
        <strain evidence="11 12">YPD9-1</strain>
    </source>
</reference>
<evidence type="ECO:0000313" key="11">
    <source>
        <dbReference type="EMBL" id="UJF31420.1"/>
    </source>
</evidence>
<dbReference type="PROSITE" id="PS01124">
    <property type="entry name" value="HTH_ARAC_FAMILY_2"/>
    <property type="match status" value="1"/>
</dbReference>
<keyword evidence="6" id="KW-0238">DNA-binding</keyword>
<proteinExistence type="predicted"/>
<evidence type="ECO:0000256" key="8">
    <source>
        <dbReference type="PROSITE-ProRule" id="PRU00169"/>
    </source>
</evidence>